<dbReference type="Proteomes" id="UP000278351">
    <property type="component" value="Unassembled WGS sequence"/>
</dbReference>
<dbReference type="Pfam" id="PF23768">
    <property type="entry name" value="DUF7167"/>
    <property type="match status" value="1"/>
</dbReference>
<organism evidence="2 3">
    <name type="scientific">Chitinophaga lutea</name>
    <dbReference type="NCBI Taxonomy" id="2488634"/>
    <lineage>
        <taxon>Bacteria</taxon>
        <taxon>Pseudomonadati</taxon>
        <taxon>Bacteroidota</taxon>
        <taxon>Chitinophagia</taxon>
        <taxon>Chitinophagales</taxon>
        <taxon>Chitinophagaceae</taxon>
        <taxon>Chitinophaga</taxon>
    </lineage>
</organism>
<dbReference type="EMBL" id="RPDH01000003">
    <property type="protein sequence ID" value="RPE05527.1"/>
    <property type="molecule type" value="Genomic_DNA"/>
</dbReference>
<proteinExistence type="predicted"/>
<protein>
    <recommendedName>
        <fullName evidence="1">DUF7167 domain-containing protein</fullName>
    </recommendedName>
</protein>
<keyword evidence="3" id="KW-1185">Reference proteome</keyword>
<comment type="caution">
    <text evidence="2">The sequence shown here is derived from an EMBL/GenBank/DDBJ whole genome shotgun (WGS) entry which is preliminary data.</text>
</comment>
<accession>A0A3N4PMI8</accession>
<evidence type="ECO:0000313" key="2">
    <source>
        <dbReference type="EMBL" id="RPE05527.1"/>
    </source>
</evidence>
<name>A0A3N4PMI8_9BACT</name>
<dbReference type="RefSeq" id="WP_123849171.1">
    <property type="nucleotide sequence ID" value="NZ_RPDH01000003.1"/>
</dbReference>
<evidence type="ECO:0000259" key="1">
    <source>
        <dbReference type="Pfam" id="PF23768"/>
    </source>
</evidence>
<reference evidence="2 3" key="1">
    <citation type="submission" date="2018-11" db="EMBL/GenBank/DDBJ databases">
        <title>Chitinophaga lutea sp.nov., isolate from arsenic contaminated soil.</title>
        <authorList>
            <person name="Zong Y."/>
        </authorList>
    </citation>
    <scope>NUCLEOTIDE SEQUENCE [LARGE SCALE GENOMIC DNA]</scope>
    <source>
        <strain evidence="2 3">ZY74</strain>
    </source>
</reference>
<feature type="domain" description="DUF7167" evidence="1">
    <location>
        <begin position="5"/>
        <end position="61"/>
    </location>
</feature>
<dbReference type="AlphaFoldDB" id="A0A3N4PMI8"/>
<evidence type="ECO:0000313" key="3">
    <source>
        <dbReference type="Proteomes" id="UP000278351"/>
    </source>
</evidence>
<gene>
    <name evidence="2" type="ORF">EGT74_24395</name>
</gene>
<dbReference type="InterPro" id="IPR055591">
    <property type="entry name" value="DUF7167"/>
</dbReference>
<sequence>MKTIQVDVSLSVGIAGANRKGHVYIEVDEDATQEEIEFQAEEAAKDWANNFLDIGYEIVDDQQTKIS</sequence>